<proteinExistence type="predicted"/>
<dbReference type="InterPro" id="IPR022190">
    <property type="entry name" value="DUF3716"/>
</dbReference>
<evidence type="ECO:0000256" key="1">
    <source>
        <dbReference type="SAM" id="MobiDB-lite"/>
    </source>
</evidence>
<gene>
    <name evidence="2" type="ORF">CNMCM7691_007227</name>
</gene>
<dbReference type="Pfam" id="PF12511">
    <property type="entry name" value="DUF3716"/>
    <property type="match status" value="1"/>
</dbReference>
<feature type="region of interest" description="Disordered" evidence="1">
    <location>
        <begin position="24"/>
        <end position="68"/>
    </location>
</feature>
<evidence type="ECO:0000313" key="2">
    <source>
        <dbReference type="EMBL" id="KAF7178528.1"/>
    </source>
</evidence>
<dbReference type="Proteomes" id="UP000641853">
    <property type="component" value="Unassembled WGS sequence"/>
</dbReference>
<name>A0A8H6V4K7_9EURO</name>
<dbReference type="EMBL" id="JACBAG010001879">
    <property type="protein sequence ID" value="KAF7178528.1"/>
    <property type="molecule type" value="Genomic_DNA"/>
</dbReference>
<evidence type="ECO:0000313" key="3">
    <source>
        <dbReference type="Proteomes" id="UP000641853"/>
    </source>
</evidence>
<keyword evidence="3" id="KW-1185">Reference proteome</keyword>
<reference evidence="2" key="1">
    <citation type="submission" date="2020-06" db="EMBL/GenBank/DDBJ databases">
        <title>Draft genome sequences of strains closely related to Aspergillus parafelis and Aspergillus hiratsukae.</title>
        <authorList>
            <person name="Dos Santos R.A.C."/>
            <person name="Rivero-Menendez O."/>
            <person name="Steenwyk J.L."/>
            <person name="Mead M.E."/>
            <person name="Goldman G.H."/>
            <person name="Alastruey-Izquierdo A."/>
            <person name="Rokas A."/>
        </authorList>
    </citation>
    <scope>NUCLEOTIDE SEQUENCE</scope>
    <source>
        <strain evidence="2">CNM-CM7691</strain>
    </source>
</reference>
<protein>
    <submittedName>
        <fullName evidence="2">Uncharacterized protein</fullName>
    </submittedName>
</protein>
<accession>A0A8H6V4K7</accession>
<sequence length="302" mass="33668">MSKITKQEEYHDLLSPTAPKIFRMFGIATPKRPRPESESEEEGPYRPRRRGKGEVSLGSQSERDELITGVDASDLPIVADNPNEAQKRYQKLAAIRILDWQIDGDGQPIRKPLRDSTALTAALIQTRGTEAADPCSFCKDNKGTWRMCVVEPSPGDTSKLAGACANCRFSRRHNCDLLGTPGAHKDDESIASSFISKDSLTDTTNSSVAEEVHKDEERAAPIQEDIQPNVQEHIKESDSQIPAPRSRLDGKVVPFPLGPETINDLPLLKQAIKDIVAHLNILHRRVQQLEEKRRSINPWELV</sequence>
<organism evidence="2 3">
    <name type="scientific">Aspergillus felis</name>
    <dbReference type="NCBI Taxonomy" id="1287682"/>
    <lineage>
        <taxon>Eukaryota</taxon>
        <taxon>Fungi</taxon>
        <taxon>Dikarya</taxon>
        <taxon>Ascomycota</taxon>
        <taxon>Pezizomycotina</taxon>
        <taxon>Eurotiomycetes</taxon>
        <taxon>Eurotiomycetidae</taxon>
        <taxon>Eurotiales</taxon>
        <taxon>Aspergillaceae</taxon>
        <taxon>Aspergillus</taxon>
        <taxon>Aspergillus subgen. Fumigati</taxon>
    </lineage>
</organism>
<comment type="caution">
    <text evidence="2">The sequence shown here is derived from an EMBL/GenBank/DDBJ whole genome shotgun (WGS) entry which is preliminary data.</text>
</comment>
<dbReference type="AlphaFoldDB" id="A0A8H6V4K7"/>